<keyword evidence="1" id="KW-0812">Transmembrane</keyword>
<gene>
    <name evidence="2" type="ORF">RIF29_30562</name>
</gene>
<sequence length="85" mass="9529">MGVLYHSPLEHGETYHKDHHTPGWMIPVISAGVVLAVVVALAVAGFLLWHFCSAAPPAVALPPQQSRSWRLHHRHRLQQRRMQAA</sequence>
<dbReference type="EMBL" id="JAYWIO010000006">
    <property type="protein sequence ID" value="KAK7256946.1"/>
    <property type="molecule type" value="Genomic_DNA"/>
</dbReference>
<keyword evidence="1" id="KW-0472">Membrane</keyword>
<comment type="caution">
    <text evidence="2">The sequence shown here is derived from an EMBL/GenBank/DDBJ whole genome shotgun (WGS) entry which is preliminary data.</text>
</comment>
<keyword evidence="3" id="KW-1185">Reference proteome</keyword>
<feature type="transmembrane region" description="Helical" evidence="1">
    <location>
        <begin position="24"/>
        <end position="49"/>
    </location>
</feature>
<proteinExistence type="predicted"/>
<keyword evidence="1" id="KW-1133">Transmembrane helix</keyword>
<protein>
    <submittedName>
        <fullName evidence="2">Uncharacterized protein</fullName>
    </submittedName>
</protein>
<evidence type="ECO:0000256" key="1">
    <source>
        <dbReference type="SAM" id="Phobius"/>
    </source>
</evidence>
<evidence type="ECO:0000313" key="2">
    <source>
        <dbReference type="EMBL" id="KAK7256946.1"/>
    </source>
</evidence>
<dbReference type="Proteomes" id="UP001372338">
    <property type="component" value="Unassembled WGS sequence"/>
</dbReference>
<evidence type="ECO:0000313" key="3">
    <source>
        <dbReference type="Proteomes" id="UP001372338"/>
    </source>
</evidence>
<accession>A0AAN9I1B3</accession>
<organism evidence="2 3">
    <name type="scientific">Crotalaria pallida</name>
    <name type="common">Smooth rattlebox</name>
    <name type="synonym">Crotalaria striata</name>
    <dbReference type="NCBI Taxonomy" id="3830"/>
    <lineage>
        <taxon>Eukaryota</taxon>
        <taxon>Viridiplantae</taxon>
        <taxon>Streptophyta</taxon>
        <taxon>Embryophyta</taxon>
        <taxon>Tracheophyta</taxon>
        <taxon>Spermatophyta</taxon>
        <taxon>Magnoliopsida</taxon>
        <taxon>eudicotyledons</taxon>
        <taxon>Gunneridae</taxon>
        <taxon>Pentapetalae</taxon>
        <taxon>rosids</taxon>
        <taxon>fabids</taxon>
        <taxon>Fabales</taxon>
        <taxon>Fabaceae</taxon>
        <taxon>Papilionoideae</taxon>
        <taxon>50 kb inversion clade</taxon>
        <taxon>genistoids sensu lato</taxon>
        <taxon>core genistoids</taxon>
        <taxon>Crotalarieae</taxon>
        <taxon>Crotalaria</taxon>
    </lineage>
</organism>
<dbReference type="AlphaFoldDB" id="A0AAN9I1B3"/>
<reference evidence="2 3" key="1">
    <citation type="submission" date="2024-01" db="EMBL/GenBank/DDBJ databases">
        <title>The genomes of 5 underutilized Papilionoideae crops provide insights into root nodulation and disease resistanc.</title>
        <authorList>
            <person name="Yuan L."/>
        </authorList>
    </citation>
    <scope>NUCLEOTIDE SEQUENCE [LARGE SCALE GENOMIC DNA]</scope>
    <source>
        <strain evidence="2">ZHUSHIDOU_FW_LH</strain>
        <tissue evidence="2">Leaf</tissue>
    </source>
</reference>
<name>A0AAN9I1B3_CROPI</name>